<dbReference type="EMBL" id="JAUQSY010000019">
    <property type="protein sequence ID" value="MDO7877348.1"/>
    <property type="molecule type" value="Genomic_DNA"/>
</dbReference>
<organism evidence="1 2">
    <name type="scientific">Hymenobacter aranciens</name>
    <dbReference type="NCBI Taxonomy" id="3063996"/>
    <lineage>
        <taxon>Bacteria</taxon>
        <taxon>Pseudomonadati</taxon>
        <taxon>Bacteroidota</taxon>
        <taxon>Cytophagia</taxon>
        <taxon>Cytophagales</taxon>
        <taxon>Hymenobacteraceae</taxon>
        <taxon>Hymenobacter</taxon>
    </lineage>
</organism>
<dbReference type="InterPro" id="IPR036086">
    <property type="entry name" value="ParB/Sulfiredoxin_sf"/>
</dbReference>
<comment type="caution">
    <text evidence="1">The sequence shown here is derived from an EMBL/GenBank/DDBJ whole genome shotgun (WGS) entry which is preliminary data.</text>
</comment>
<dbReference type="SUPFAM" id="SSF110849">
    <property type="entry name" value="ParB/Sulfiredoxin"/>
    <property type="match status" value="1"/>
</dbReference>
<name>A0ABT9BLC8_9BACT</name>
<protein>
    <submittedName>
        <fullName evidence="1">ParB N-terminal domain-containing protein</fullName>
    </submittedName>
</protein>
<accession>A0ABT9BLC8</accession>
<evidence type="ECO:0000313" key="1">
    <source>
        <dbReference type="EMBL" id="MDO7877348.1"/>
    </source>
</evidence>
<evidence type="ECO:0000313" key="2">
    <source>
        <dbReference type="Proteomes" id="UP001176429"/>
    </source>
</evidence>
<reference evidence="1" key="1">
    <citation type="submission" date="2023-07" db="EMBL/GenBank/DDBJ databases">
        <authorList>
            <person name="Kim M.K."/>
        </authorList>
    </citation>
    <scope>NUCLEOTIDE SEQUENCE</scope>
    <source>
        <strain evidence="1">ASUV-10-1</strain>
    </source>
</reference>
<dbReference type="Gene3D" id="3.90.1530.10">
    <property type="entry name" value="Conserved hypothetical protein from pyrococcus furiosus pfu- 392566-001, ParB domain"/>
    <property type="match status" value="1"/>
</dbReference>
<sequence>MTTDTLTAPTTGRSFSDLARDLGVAVAPATGTARKYAATLPASLPTTDAPVPGVVYSTTNYDLFHLLPENRAVDAKHVRKLVAQITKKNLLHIKPIDVQATMGIIDGQHRLAAARELGLPVYYRIAPDLSEQDIATLNVAQKNWQGADYLHYWTQKGKPDYQALTDFMNAHPTLSFSNARMMVSGSSNNRADEFRDGVFRAANLDKAEAVAGLIERIKEEGDFKHAFDTRFVAAVYYCAACVAGFEPSVFLHKILLNPRALKPCATHKLYLELFSEIYNYRTAEANRVRFA</sequence>
<proteinExistence type="predicted"/>
<gene>
    <name evidence="1" type="ORF">Q5H93_21565</name>
</gene>
<dbReference type="Proteomes" id="UP001176429">
    <property type="component" value="Unassembled WGS sequence"/>
</dbReference>
<dbReference type="RefSeq" id="WP_305008776.1">
    <property type="nucleotide sequence ID" value="NZ_JAUQSY010000019.1"/>
</dbReference>
<keyword evidence="2" id="KW-1185">Reference proteome</keyword>